<evidence type="ECO:0000313" key="1">
    <source>
        <dbReference type="EMBL" id="SDE50221.1"/>
    </source>
</evidence>
<proteinExistence type="predicted"/>
<gene>
    <name evidence="1" type="ORF">SAMN05421636_105300</name>
</gene>
<keyword evidence="2" id="KW-1185">Reference proteome</keyword>
<dbReference type="STRING" id="641691.SAMN05421636_105300"/>
<dbReference type="AlphaFoldDB" id="A0A1G7DFA2"/>
<protein>
    <submittedName>
        <fullName evidence="1">Uncharacterized protein</fullName>
    </submittedName>
</protein>
<dbReference type="EMBL" id="FNAO01000005">
    <property type="protein sequence ID" value="SDE50221.1"/>
    <property type="molecule type" value="Genomic_DNA"/>
</dbReference>
<organism evidence="1 2">
    <name type="scientific">Pricia antarctica</name>
    <dbReference type="NCBI Taxonomy" id="641691"/>
    <lineage>
        <taxon>Bacteria</taxon>
        <taxon>Pseudomonadati</taxon>
        <taxon>Bacteroidota</taxon>
        <taxon>Flavobacteriia</taxon>
        <taxon>Flavobacteriales</taxon>
        <taxon>Flavobacteriaceae</taxon>
        <taxon>Pricia</taxon>
    </lineage>
</organism>
<reference evidence="1 2" key="1">
    <citation type="submission" date="2016-10" db="EMBL/GenBank/DDBJ databases">
        <authorList>
            <person name="de Groot N.N."/>
        </authorList>
    </citation>
    <scope>NUCLEOTIDE SEQUENCE [LARGE SCALE GENOMIC DNA]</scope>
    <source>
        <strain evidence="1 2">DSM 23421</strain>
    </source>
</reference>
<name>A0A1G7DFA2_9FLAO</name>
<accession>A0A1G7DFA2</accession>
<sequence length="367" mass="43311">MKNIFLISIVLVLTNCKMKPEKPNVAHSLFQETHKHAGSENYEIVEIFDKKFEVKKIELDTHSKQAVIYGKTNPTDKEKFISNRVKTSILGDITGEGITNAEIEKDGSMHGFDFYSNWIIDGDTIKHRYIDPFSNEEINDPYAFKADEENPAKWLAKFKEVYDKASYVYESSWNYFLKIDKEWYFIKYNLDLVNDAFVKNYPPKQEQPPRMLELENLAPIWYHKSSKERDTSLIKMIDYKSTFYTEEKFGLVKRGYSAGWWYLEVYMPLGDTLRIKRYSDFEDPDLKLYQIPAAYGGRNDVLFIVQKPEKLFPEQVGGMYVIRPRDAQQPDRRYKSISYGDMLQGQPYILKSEETEEYKNWKMEQKG</sequence>
<evidence type="ECO:0000313" key="2">
    <source>
        <dbReference type="Proteomes" id="UP000199109"/>
    </source>
</evidence>
<dbReference type="Proteomes" id="UP000199109">
    <property type="component" value="Unassembled WGS sequence"/>
</dbReference>